<dbReference type="EMBL" id="BGZK01005343">
    <property type="protein sequence ID" value="GBP13628.1"/>
    <property type="molecule type" value="Genomic_DNA"/>
</dbReference>
<dbReference type="AlphaFoldDB" id="A0A4C1TJP3"/>
<organism evidence="1 2">
    <name type="scientific">Eumeta variegata</name>
    <name type="common">Bagworm moth</name>
    <name type="synonym">Eumeta japonica</name>
    <dbReference type="NCBI Taxonomy" id="151549"/>
    <lineage>
        <taxon>Eukaryota</taxon>
        <taxon>Metazoa</taxon>
        <taxon>Ecdysozoa</taxon>
        <taxon>Arthropoda</taxon>
        <taxon>Hexapoda</taxon>
        <taxon>Insecta</taxon>
        <taxon>Pterygota</taxon>
        <taxon>Neoptera</taxon>
        <taxon>Endopterygota</taxon>
        <taxon>Lepidoptera</taxon>
        <taxon>Glossata</taxon>
        <taxon>Ditrysia</taxon>
        <taxon>Tineoidea</taxon>
        <taxon>Psychidae</taxon>
        <taxon>Oiketicinae</taxon>
        <taxon>Eumeta</taxon>
    </lineage>
</organism>
<dbReference type="Proteomes" id="UP000299102">
    <property type="component" value="Unassembled WGS sequence"/>
</dbReference>
<evidence type="ECO:0000313" key="1">
    <source>
        <dbReference type="EMBL" id="GBP13628.1"/>
    </source>
</evidence>
<sequence length="93" mass="10653">MRKSDKTAWQTCVGANVEIGFNDEDEFISGINVFADKPCRVCKKLIYPKQRCHLQTSFRQDLLPSELVKLNKIVTCSRCSANIKKRKVPSQSY</sequence>
<proteinExistence type="predicted"/>
<comment type="caution">
    <text evidence="1">The sequence shown here is derived from an EMBL/GenBank/DDBJ whole genome shotgun (WGS) entry which is preliminary data.</text>
</comment>
<keyword evidence="2" id="KW-1185">Reference proteome</keyword>
<reference evidence="1 2" key="1">
    <citation type="journal article" date="2019" name="Commun. Biol.">
        <title>The bagworm genome reveals a unique fibroin gene that provides high tensile strength.</title>
        <authorList>
            <person name="Kono N."/>
            <person name="Nakamura H."/>
            <person name="Ohtoshi R."/>
            <person name="Tomita M."/>
            <person name="Numata K."/>
            <person name="Arakawa K."/>
        </authorList>
    </citation>
    <scope>NUCLEOTIDE SEQUENCE [LARGE SCALE GENOMIC DNA]</scope>
</reference>
<dbReference type="OrthoDB" id="416437at2759"/>
<protein>
    <submittedName>
        <fullName evidence="1">Uncharacterized protein</fullName>
    </submittedName>
</protein>
<accession>A0A4C1TJP3</accession>
<gene>
    <name evidence="1" type="ORF">EVAR_71782_1</name>
</gene>
<evidence type="ECO:0000313" key="2">
    <source>
        <dbReference type="Proteomes" id="UP000299102"/>
    </source>
</evidence>
<name>A0A4C1TJP3_EUMVA</name>